<dbReference type="Gene3D" id="3.40.50.1820">
    <property type="entry name" value="alpha/beta hydrolase"/>
    <property type="match status" value="1"/>
</dbReference>
<proteinExistence type="predicted"/>
<comment type="caution">
    <text evidence="1">The sequence shown here is derived from an EMBL/GenBank/DDBJ whole genome shotgun (WGS) entry which is preliminary data.</text>
</comment>
<evidence type="ECO:0000313" key="1">
    <source>
        <dbReference type="EMBL" id="MFM2484118.1"/>
    </source>
</evidence>
<dbReference type="EMBL" id="JBEQCT010000001">
    <property type="protein sequence ID" value="MFM2484118.1"/>
    <property type="molecule type" value="Genomic_DNA"/>
</dbReference>
<dbReference type="PANTHER" id="PTHR15394:SF3">
    <property type="entry name" value="SERINE HYDROLASE RBBP9"/>
    <property type="match status" value="1"/>
</dbReference>
<reference evidence="1 2" key="1">
    <citation type="journal article" date="2013" name="Int. J. Syst. Evol. Microbiol.">
        <title>Celerinatantimonas yamalensis sp. nov., a cold-adapted diazotrophic bacterium from a cold permafrost brine.</title>
        <authorList>
            <person name="Shcherbakova V."/>
            <person name="Chuvilskaya N."/>
            <person name="Rivkina E."/>
            <person name="Demidov N."/>
            <person name="Uchaeva V."/>
            <person name="Suetin S."/>
            <person name="Suzina N."/>
            <person name="Gilichinsky D."/>
        </authorList>
    </citation>
    <scope>NUCLEOTIDE SEQUENCE [LARGE SCALE GENOMIC DNA]</scope>
    <source>
        <strain evidence="1 2">C7</strain>
    </source>
</reference>
<name>A0ABW9G461_9GAMM</name>
<organism evidence="1 2">
    <name type="scientific">Celerinatantimonas yamalensis</name>
    <dbReference type="NCBI Taxonomy" id="559956"/>
    <lineage>
        <taxon>Bacteria</taxon>
        <taxon>Pseudomonadati</taxon>
        <taxon>Pseudomonadota</taxon>
        <taxon>Gammaproteobacteria</taxon>
        <taxon>Celerinatantimonadaceae</taxon>
        <taxon>Celerinatantimonas</taxon>
    </lineage>
</organism>
<accession>A0ABW9G461</accession>
<dbReference type="GO" id="GO:0016787">
    <property type="term" value="F:hydrolase activity"/>
    <property type="evidence" value="ECO:0007669"/>
    <property type="project" value="UniProtKB-KW"/>
</dbReference>
<dbReference type="InterPro" id="IPR010662">
    <property type="entry name" value="RBBP9/YdeN"/>
</dbReference>
<sequence length="185" mass="21068">MQQIYLVHGYTASVNSHWFPWLEAQFVDNCHVQFKRIAMPDPNEPKVESWLTTLNQHLQIDHSTILIGHSLGCISLLRFLAQLGQPIHGVLLVAGFAESIATLAELDPFSQLQLPYQQLQEQIKHRVMLYSDNDPVVPAQYSRRLAEQLMMQTYQMSGYGHFLAKEGVSELPLAAQIIHKMLMTS</sequence>
<dbReference type="SUPFAM" id="SSF53474">
    <property type="entry name" value="alpha/beta-Hydrolases"/>
    <property type="match status" value="1"/>
</dbReference>
<keyword evidence="2" id="KW-1185">Reference proteome</keyword>
<keyword evidence="1" id="KW-0378">Hydrolase</keyword>
<dbReference type="RefSeq" id="WP_408622257.1">
    <property type="nucleotide sequence ID" value="NZ_JBEQCT010000001.1"/>
</dbReference>
<dbReference type="InterPro" id="IPR029058">
    <property type="entry name" value="AB_hydrolase_fold"/>
</dbReference>
<gene>
    <name evidence="1" type="ORF">ABUE30_03400</name>
</gene>
<dbReference type="Proteomes" id="UP001629953">
    <property type="component" value="Unassembled WGS sequence"/>
</dbReference>
<dbReference type="Pfam" id="PF06821">
    <property type="entry name" value="Ser_hydrolase"/>
    <property type="match status" value="1"/>
</dbReference>
<protein>
    <submittedName>
        <fullName evidence="1">Alpha/beta hydrolase</fullName>
    </submittedName>
</protein>
<evidence type="ECO:0000313" key="2">
    <source>
        <dbReference type="Proteomes" id="UP001629953"/>
    </source>
</evidence>
<dbReference type="PANTHER" id="PTHR15394">
    <property type="entry name" value="SERINE HYDROLASE RBBP9"/>
    <property type="match status" value="1"/>
</dbReference>